<feature type="domain" description="Cytosolic endo-beta-N-acetylglucosaminidase TIM barrel" evidence="1">
    <location>
        <begin position="74"/>
        <end position="432"/>
    </location>
</feature>
<dbReference type="GO" id="GO:0033925">
    <property type="term" value="F:mannosyl-glycoprotein endo-beta-N-acetylglucosaminidase activity"/>
    <property type="evidence" value="ECO:0007669"/>
    <property type="project" value="UniProtKB-EC"/>
</dbReference>
<dbReference type="AlphaFoldDB" id="A0A5C5G0X5"/>
<sequence length="503" mass="54472">MVRSPAAGPAPVAAPPDYFDSLSELASYAAAPRPPRSRFAAPQVPLAHLAAQADDSKGRGKLLVCHDYKGGYSERDDERGYTFGWWHLVNTFIYFSHHRVSCPPAGWIRAAHQGGTKILGTLIFEHGAGRFDIVELVAPSSSGSSTAAPAFERLSTRYADSLVDLALERGIDGWLVNVEVELGGEGATGDQKRAHARALIAWLRYFSGEMRRRVPGGEVMWYDAVTTDGQLAWQNALTERNLPFFTACDSIFLNYWWRGDQLASTAALLDRLGSGRRQDVYFGIDVFGRGTLAGGGFEAWRAVHKIEQRLGTGAEGSSFSTALFAPGWTVEAESLSHSLSSPEAFARWQTDDDFLFSRTTPTPSVAPEAARHDRERREQRGVLRARHLAAQTAPSASPLGVPHKPLAAFLPAPRPSPAPEARFYTNFSGGSGFGMFVAGEKVFERGWTDPAFASPAAALALHPPGLEGISAMVVEYDAWEGPRALEVRVEREGDAIGGDATAT</sequence>
<dbReference type="PANTHER" id="PTHR13246">
    <property type="entry name" value="ENDO BETA N-ACETYLGLUCOSAMINIDASE"/>
    <property type="match status" value="1"/>
</dbReference>
<dbReference type="PANTHER" id="PTHR13246:SF1">
    <property type="entry name" value="CYTOSOLIC ENDO-BETA-N-ACETYLGLUCOSAMINIDASE"/>
    <property type="match status" value="1"/>
</dbReference>
<evidence type="ECO:0000259" key="1">
    <source>
        <dbReference type="Pfam" id="PF03644"/>
    </source>
</evidence>
<dbReference type="GO" id="GO:0005829">
    <property type="term" value="C:cytosol"/>
    <property type="evidence" value="ECO:0007669"/>
    <property type="project" value="UniProtKB-SubCell"/>
</dbReference>
<evidence type="ECO:0000313" key="2">
    <source>
        <dbReference type="EMBL" id="TNY22109.1"/>
    </source>
</evidence>
<reference evidence="2 3" key="1">
    <citation type="submission" date="2019-03" db="EMBL/GenBank/DDBJ databases">
        <title>Rhodosporidium diobovatum UCD-FST 08-225 genome sequencing, assembly, and annotation.</title>
        <authorList>
            <person name="Fakankun I.U."/>
            <person name="Fristensky B."/>
            <person name="Levin D.B."/>
        </authorList>
    </citation>
    <scope>NUCLEOTIDE SEQUENCE [LARGE SCALE GENOMIC DNA]</scope>
    <source>
        <strain evidence="2 3">UCD-FST 08-225</strain>
    </source>
</reference>
<feature type="non-terminal residue" evidence="2">
    <location>
        <position position="503"/>
    </location>
</feature>
<dbReference type="InterPro" id="IPR005201">
    <property type="entry name" value="TIM_ENGase"/>
</dbReference>
<gene>
    <name evidence="2" type="ORF">DMC30DRAFT_349543</name>
</gene>
<dbReference type="STRING" id="5288.A0A5C5G0X5"/>
<accession>A0A5C5G0X5</accession>
<comment type="caution">
    <text evidence="2">The sequence shown here is derived from an EMBL/GenBank/DDBJ whole genome shotgun (WGS) entry which is preliminary data.</text>
</comment>
<proteinExistence type="predicted"/>
<organism evidence="2 3">
    <name type="scientific">Rhodotorula diobovata</name>
    <dbReference type="NCBI Taxonomy" id="5288"/>
    <lineage>
        <taxon>Eukaryota</taxon>
        <taxon>Fungi</taxon>
        <taxon>Dikarya</taxon>
        <taxon>Basidiomycota</taxon>
        <taxon>Pucciniomycotina</taxon>
        <taxon>Microbotryomycetes</taxon>
        <taxon>Sporidiobolales</taxon>
        <taxon>Sporidiobolaceae</taxon>
        <taxon>Rhodotorula</taxon>
    </lineage>
</organism>
<dbReference type="OrthoDB" id="284473at2759"/>
<keyword evidence="2" id="KW-0378">Hydrolase</keyword>
<dbReference type="EMBL" id="SOZI01000031">
    <property type="protein sequence ID" value="TNY22109.1"/>
    <property type="molecule type" value="Genomic_DNA"/>
</dbReference>
<dbReference type="Gene3D" id="3.20.20.80">
    <property type="entry name" value="Glycosidases"/>
    <property type="match status" value="1"/>
</dbReference>
<evidence type="ECO:0000313" key="3">
    <source>
        <dbReference type="Proteomes" id="UP000311382"/>
    </source>
</evidence>
<protein>
    <submittedName>
        <fullName evidence="2">Glycosyl hydrolase family 85-domain-containing protein</fullName>
    </submittedName>
</protein>
<keyword evidence="3" id="KW-1185">Reference proteome</keyword>
<dbReference type="Pfam" id="PF03644">
    <property type="entry name" value="Glyco_hydro_85"/>
    <property type="match status" value="1"/>
</dbReference>
<dbReference type="InterPro" id="IPR032979">
    <property type="entry name" value="ENGase"/>
</dbReference>
<dbReference type="Proteomes" id="UP000311382">
    <property type="component" value="Unassembled WGS sequence"/>
</dbReference>
<name>A0A5C5G0X5_9BASI</name>